<evidence type="ECO:0000313" key="4">
    <source>
        <dbReference type="Proteomes" id="UP000028864"/>
    </source>
</evidence>
<gene>
    <name evidence="3" type="ORF">BN1047_03436</name>
</gene>
<dbReference type="Pfam" id="PF10738">
    <property type="entry name" value="Lpp-LpqN"/>
    <property type="match status" value="1"/>
</dbReference>
<proteinExistence type="predicted"/>
<evidence type="ECO:0000313" key="3">
    <source>
        <dbReference type="EMBL" id="CDQ45539.1"/>
    </source>
</evidence>
<evidence type="ECO:0000256" key="2">
    <source>
        <dbReference type="SAM" id="SignalP"/>
    </source>
</evidence>
<evidence type="ECO:0000256" key="1">
    <source>
        <dbReference type="ARBA" id="ARBA00022729"/>
    </source>
</evidence>
<protein>
    <submittedName>
        <fullName evidence="3">Lipoprotein LpqN</fullName>
    </submittedName>
</protein>
<reference evidence="3" key="1">
    <citation type="submission" date="2014-05" db="EMBL/GenBank/DDBJ databases">
        <authorList>
            <person name="Urmite Genomes"/>
        </authorList>
    </citation>
    <scope>NUCLEOTIDE SEQUENCE</scope>
    <source>
        <strain evidence="3">DSM 44074</strain>
    </source>
</reference>
<accession>A0AAV2WMV0</accession>
<feature type="chain" id="PRO_5043573340" evidence="2">
    <location>
        <begin position="21"/>
        <end position="223"/>
    </location>
</feature>
<dbReference type="Gene3D" id="3.40.1000.10">
    <property type="entry name" value="Mog1/PsbP, alpha/beta/alpha sandwich"/>
    <property type="match status" value="1"/>
</dbReference>
<dbReference type="Proteomes" id="UP000028864">
    <property type="component" value="Unassembled WGS sequence"/>
</dbReference>
<dbReference type="RefSeq" id="WP_030133456.1">
    <property type="nucleotide sequence ID" value="NZ_CP074376.1"/>
</dbReference>
<feature type="signal peptide" evidence="2">
    <location>
        <begin position="1"/>
        <end position="20"/>
    </location>
</feature>
<dbReference type="AlphaFoldDB" id="A0AAV2WMV0"/>
<keyword evidence="1 2" id="KW-0732">Signal</keyword>
<reference evidence="3" key="2">
    <citation type="submission" date="2015-09" db="EMBL/GenBank/DDBJ databases">
        <title>Draft genome sequence of Mycobacterium neoaurum DSM 44074.</title>
        <authorList>
            <person name="Croce O."/>
            <person name="Robert C."/>
            <person name="Raoult D."/>
            <person name="Drancourt M."/>
        </authorList>
    </citation>
    <scope>NUCLEOTIDE SEQUENCE</scope>
    <source>
        <strain evidence="3">DSM 44074</strain>
    </source>
</reference>
<name>A0AAV2WMV0_MYCNE</name>
<dbReference type="PROSITE" id="PS51257">
    <property type="entry name" value="PROKAR_LIPOPROTEIN"/>
    <property type="match status" value="1"/>
</dbReference>
<dbReference type="InterPro" id="IPR019674">
    <property type="entry name" value="Lipoprotein_LpqN/LpqT-like"/>
</dbReference>
<dbReference type="EMBL" id="LK021339">
    <property type="protein sequence ID" value="CDQ45539.1"/>
    <property type="molecule type" value="Genomic_DNA"/>
</dbReference>
<organism evidence="3 4">
    <name type="scientific">Mycolicibacterium neoaurum</name>
    <name type="common">Mycobacterium neoaurum</name>
    <dbReference type="NCBI Taxonomy" id="1795"/>
    <lineage>
        <taxon>Bacteria</taxon>
        <taxon>Bacillati</taxon>
        <taxon>Actinomycetota</taxon>
        <taxon>Actinomycetes</taxon>
        <taxon>Mycobacteriales</taxon>
        <taxon>Mycobacteriaceae</taxon>
        <taxon>Mycolicibacterium</taxon>
    </lineage>
</organism>
<sequence length="223" mass="23867">MRKIAAGLLACLALAGCGDATPDYQSLLATTPTRPTSQPTSDETVPLSAYLESVGVEGKPVAPEKLTDLAVTVPRPEGWQDYTNTNLAAGTRVIADGDTYPTAMLMVFTLDGDFDTAEALKHADVDAEVSPNFKKLNGSRDDFKGFPSSMIEGTYELSGQLMQSYNRIVFATGTMPDKPAPGKLEPEAQKYLVQLTITSFADDAQQHGPDIEKIISGFDVTAK</sequence>
<keyword evidence="3" id="KW-0449">Lipoprotein</keyword>